<evidence type="ECO:0000313" key="3">
    <source>
        <dbReference type="EMBL" id="GFE52624.1"/>
    </source>
</evidence>
<name>A0A9W5T7E7_BABOV</name>
<comment type="caution">
    <text evidence="3">The sequence shown here is derived from an EMBL/GenBank/DDBJ whole genome shotgun (WGS) entry which is preliminary data.</text>
</comment>
<keyword evidence="4" id="KW-1185">Reference proteome</keyword>
<sequence>MRSTWLNLRKAVTEINNFKQLLYTDSDSDGNTDYPNEYTQDSFEHTSAASGRVSPAAVTSPRNKRDSHCSLEAADQRLRMIQSLGEVPHEDSGDVLGDFTSKLISQYETGLREGGGTFGNSLSVSSSISYNSNIPSNRDIDIMGKPLLITSVKDLVDTGSSVAISSRLHLLYKFCERLESLWKEIEDRVRDCTGYTMFVPPMERPSSWQKCQSVHNEHTEKILTWLERSLHTMGVLSRVLKIEETRVLDGPSVLLDSIKETEPLSSNSIGSSIDGCPEERPGEYMRLISYISKIQADYDRRIEKLQATQNSALVKASKSSELEEQVKALQDRIASLEDQLVEKRKEIKYLTDSLLTANTVKTQLVQKNEELIASNQRLLMRKSEFIDKDTVVKMIEQYYAQDRTGGQRREDIIKLLESMLGIEPPAPSSKPGTTKDVRTLANEFIDFLEEG</sequence>
<proteinExistence type="predicted"/>
<evidence type="ECO:0000256" key="1">
    <source>
        <dbReference type="SAM" id="Coils"/>
    </source>
</evidence>
<dbReference type="AlphaFoldDB" id="A0A9W5T7E7"/>
<feature type="region of interest" description="Disordered" evidence="2">
    <location>
        <begin position="44"/>
        <end position="68"/>
    </location>
</feature>
<evidence type="ECO:0000313" key="4">
    <source>
        <dbReference type="Proteomes" id="UP001057455"/>
    </source>
</evidence>
<feature type="coiled-coil region" evidence="1">
    <location>
        <begin position="319"/>
        <end position="353"/>
    </location>
</feature>
<dbReference type="Proteomes" id="UP001057455">
    <property type="component" value="Unassembled WGS sequence"/>
</dbReference>
<dbReference type="OrthoDB" id="365053at2759"/>
<organism evidence="3 4">
    <name type="scientific">Babesia ovis</name>
    <dbReference type="NCBI Taxonomy" id="5869"/>
    <lineage>
        <taxon>Eukaryota</taxon>
        <taxon>Sar</taxon>
        <taxon>Alveolata</taxon>
        <taxon>Apicomplexa</taxon>
        <taxon>Aconoidasida</taxon>
        <taxon>Piroplasmida</taxon>
        <taxon>Babesiidae</taxon>
        <taxon>Babesia</taxon>
    </lineage>
</organism>
<gene>
    <name evidence="3" type="ORF">BaOVIS_000280</name>
</gene>
<evidence type="ECO:0000256" key="2">
    <source>
        <dbReference type="SAM" id="MobiDB-lite"/>
    </source>
</evidence>
<protein>
    <submittedName>
        <fullName evidence="3">Golgin subfamily A member 4 isoform X6, putative</fullName>
    </submittedName>
</protein>
<reference evidence="3" key="1">
    <citation type="submission" date="2019-12" db="EMBL/GenBank/DDBJ databases">
        <title>Genome sequence of Babesia ovis.</title>
        <authorList>
            <person name="Yamagishi J."/>
            <person name="Sevinc F."/>
            <person name="Xuan X."/>
        </authorList>
    </citation>
    <scope>NUCLEOTIDE SEQUENCE</scope>
    <source>
        <strain evidence="3">Selcuk</strain>
    </source>
</reference>
<keyword evidence="1" id="KW-0175">Coiled coil</keyword>
<dbReference type="EMBL" id="BLIY01000001">
    <property type="protein sequence ID" value="GFE52624.1"/>
    <property type="molecule type" value="Genomic_DNA"/>
</dbReference>
<accession>A0A9W5T7E7</accession>